<keyword evidence="3" id="KW-1185">Reference proteome</keyword>
<dbReference type="AlphaFoldDB" id="A0A9Q0EDF3"/>
<protein>
    <submittedName>
        <fullName evidence="2">Uncharacterized protein</fullName>
    </submittedName>
</protein>
<comment type="caution">
    <text evidence="2">The sequence shown here is derived from an EMBL/GenBank/DDBJ whole genome shotgun (WGS) entry which is preliminary data.</text>
</comment>
<feature type="compositionally biased region" description="Pro residues" evidence="1">
    <location>
        <begin position="47"/>
        <end position="56"/>
    </location>
</feature>
<sequence length="74" mass="8079">MVLPHSCRLGSKEACARPVGRCGMSSVLSWDARSWDAAQREEEPVAEAPPVPPFPPVGDFLLEQSRDDTLRSAD</sequence>
<name>A0A9Q0EDF3_9TELE</name>
<gene>
    <name evidence="2" type="ORF">NHX12_031107</name>
</gene>
<accession>A0A9Q0EDF3</accession>
<evidence type="ECO:0000256" key="1">
    <source>
        <dbReference type="SAM" id="MobiDB-lite"/>
    </source>
</evidence>
<evidence type="ECO:0000313" key="2">
    <source>
        <dbReference type="EMBL" id="KAJ3603365.1"/>
    </source>
</evidence>
<dbReference type="EMBL" id="JANIIK010000046">
    <property type="protein sequence ID" value="KAJ3603365.1"/>
    <property type="molecule type" value="Genomic_DNA"/>
</dbReference>
<feature type="region of interest" description="Disordered" evidence="1">
    <location>
        <begin position="38"/>
        <end position="58"/>
    </location>
</feature>
<evidence type="ECO:0000313" key="3">
    <source>
        <dbReference type="Proteomes" id="UP001148018"/>
    </source>
</evidence>
<proteinExistence type="predicted"/>
<dbReference type="Proteomes" id="UP001148018">
    <property type="component" value="Unassembled WGS sequence"/>
</dbReference>
<reference evidence="2" key="1">
    <citation type="submission" date="2022-07" db="EMBL/GenBank/DDBJ databases">
        <title>Chromosome-level genome of Muraenolepis orangiensis.</title>
        <authorList>
            <person name="Kim J."/>
        </authorList>
    </citation>
    <scope>NUCLEOTIDE SEQUENCE</scope>
    <source>
        <strain evidence="2">KU_S4_2022</strain>
        <tissue evidence="2">Muscle</tissue>
    </source>
</reference>
<organism evidence="2 3">
    <name type="scientific">Muraenolepis orangiensis</name>
    <name type="common">Patagonian moray cod</name>
    <dbReference type="NCBI Taxonomy" id="630683"/>
    <lineage>
        <taxon>Eukaryota</taxon>
        <taxon>Metazoa</taxon>
        <taxon>Chordata</taxon>
        <taxon>Craniata</taxon>
        <taxon>Vertebrata</taxon>
        <taxon>Euteleostomi</taxon>
        <taxon>Actinopterygii</taxon>
        <taxon>Neopterygii</taxon>
        <taxon>Teleostei</taxon>
        <taxon>Neoteleostei</taxon>
        <taxon>Acanthomorphata</taxon>
        <taxon>Zeiogadaria</taxon>
        <taxon>Gadariae</taxon>
        <taxon>Gadiformes</taxon>
        <taxon>Muraenolepidoidei</taxon>
        <taxon>Muraenolepididae</taxon>
        <taxon>Muraenolepis</taxon>
    </lineage>
</organism>